<comment type="subcellular location">
    <subcellularLocation>
        <location evidence="3 9">Cytoplasm</location>
    </subcellularLocation>
</comment>
<evidence type="ECO:0000256" key="2">
    <source>
        <dbReference type="ARBA" id="ARBA00002280"/>
    </source>
</evidence>
<evidence type="ECO:0000256" key="3">
    <source>
        <dbReference type="ARBA" id="ARBA00004496"/>
    </source>
</evidence>
<dbReference type="EMBL" id="DF820470">
    <property type="protein sequence ID" value="GAK59559.1"/>
    <property type="molecule type" value="Genomic_DNA"/>
</dbReference>
<sequence>MKVVLTGFEPFEGESVNPSLEAVNQLDETIAGAQIMKAQLPTVFGKAIERLQATINQEQPDVVICIGQAKESVDLRVERVAINLNDARIPDNEGQQPFDEPIFADGPNAYFTNLPAKAMVAEIRKQKIPASLSYSAGTFVCNHIMYGLLYLIDKQYPNMRGGFIHVPYIPEQVLEKPKTPSMALSLIIQGLHAAVTAAVTYYEDIKTIEGTLS</sequence>
<dbReference type="SUPFAM" id="SSF53182">
    <property type="entry name" value="Pyrrolidone carboxyl peptidase (pyroglutamate aminopeptidase)"/>
    <property type="match status" value="1"/>
</dbReference>
<dbReference type="PIRSF" id="PIRSF015592">
    <property type="entry name" value="Prld-crbxl_pptds"/>
    <property type="match status" value="1"/>
</dbReference>
<dbReference type="HOGENOM" id="CLU_043960_4_0_0"/>
<dbReference type="PANTHER" id="PTHR23402:SF1">
    <property type="entry name" value="PYROGLUTAMYL-PEPTIDASE I"/>
    <property type="match status" value="1"/>
</dbReference>
<dbReference type="CDD" id="cd00501">
    <property type="entry name" value="Peptidase_C15"/>
    <property type="match status" value="1"/>
</dbReference>
<evidence type="ECO:0000256" key="6">
    <source>
        <dbReference type="ARBA" id="ARBA00022670"/>
    </source>
</evidence>
<keyword evidence="12" id="KW-1185">Reference proteome</keyword>
<evidence type="ECO:0000256" key="1">
    <source>
        <dbReference type="ARBA" id="ARBA00001770"/>
    </source>
</evidence>
<dbReference type="EC" id="3.4.19.3" evidence="9"/>
<dbReference type="Pfam" id="PF01470">
    <property type="entry name" value="Peptidase_C15"/>
    <property type="match status" value="1"/>
</dbReference>
<evidence type="ECO:0000256" key="4">
    <source>
        <dbReference type="ARBA" id="ARBA00006641"/>
    </source>
</evidence>
<dbReference type="HAMAP" id="MF_00417">
    <property type="entry name" value="Pyrrolid_peptidase"/>
    <property type="match status" value="1"/>
</dbReference>
<accession>A0A081C4Q4</accession>
<dbReference type="STRING" id="1499967.U27_06544"/>
<dbReference type="AlphaFoldDB" id="A0A081C4Q4"/>
<evidence type="ECO:0000313" key="12">
    <source>
        <dbReference type="Proteomes" id="UP000030661"/>
    </source>
</evidence>
<dbReference type="InterPro" id="IPR036440">
    <property type="entry name" value="Peptidase_C15-like_sf"/>
</dbReference>
<dbReference type="NCBIfam" id="TIGR00504">
    <property type="entry name" value="pyro_pdase"/>
    <property type="match status" value="1"/>
</dbReference>
<dbReference type="GO" id="GO:0016920">
    <property type="term" value="F:pyroglutamyl-peptidase activity"/>
    <property type="evidence" value="ECO:0007669"/>
    <property type="project" value="UniProtKB-UniRule"/>
</dbReference>
<keyword evidence="7 9" id="KW-0378">Hydrolase</keyword>
<evidence type="ECO:0000256" key="8">
    <source>
        <dbReference type="ARBA" id="ARBA00022807"/>
    </source>
</evidence>
<dbReference type="eggNOG" id="COG2039">
    <property type="taxonomic scope" value="Bacteria"/>
</dbReference>
<protein>
    <recommendedName>
        <fullName evidence="9">Pyrrolidone-carboxylate peptidase</fullName>
        <ecNumber evidence="9">3.4.19.3</ecNumber>
    </recommendedName>
    <alternativeName>
        <fullName evidence="9">5-oxoprolyl-peptidase</fullName>
    </alternativeName>
    <alternativeName>
        <fullName evidence="9">Pyroglutamyl-peptidase I</fullName>
        <shortName evidence="9">PGP-I</shortName>
        <shortName evidence="9">Pyrase</shortName>
    </alternativeName>
</protein>
<evidence type="ECO:0000256" key="10">
    <source>
        <dbReference type="PROSITE-ProRule" id="PRU10077"/>
    </source>
</evidence>
<dbReference type="InterPro" id="IPR000816">
    <property type="entry name" value="Peptidase_C15"/>
</dbReference>
<keyword evidence="6 9" id="KW-0645">Protease</keyword>
<keyword evidence="5 9" id="KW-0963">Cytoplasm</keyword>
<dbReference type="GO" id="GO:0005829">
    <property type="term" value="C:cytosol"/>
    <property type="evidence" value="ECO:0007669"/>
    <property type="project" value="InterPro"/>
</dbReference>
<dbReference type="FunFam" id="3.40.630.20:FF:000001">
    <property type="entry name" value="Pyrrolidone-carboxylate peptidase"/>
    <property type="match status" value="1"/>
</dbReference>
<reference evidence="11" key="1">
    <citation type="journal article" date="2015" name="PeerJ">
        <title>First genomic representation of candidate bacterial phylum KSB3 points to enhanced environmental sensing as a trigger of wastewater bulking.</title>
        <authorList>
            <person name="Sekiguchi Y."/>
            <person name="Ohashi A."/>
            <person name="Parks D.H."/>
            <person name="Yamauchi T."/>
            <person name="Tyson G.W."/>
            <person name="Hugenholtz P."/>
        </authorList>
    </citation>
    <scope>NUCLEOTIDE SEQUENCE [LARGE SCALE GENOMIC DNA]</scope>
</reference>
<evidence type="ECO:0000256" key="9">
    <source>
        <dbReference type="HAMAP-Rule" id="MF_00417"/>
    </source>
</evidence>
<organism evidence="11">
    <name type="scientific">Vecturithrix granuli</name>
    <dbReference type="NCBI Taxonomy" id="1499967"/>
    <lineage>
        <taxon>Bacteria</taxon>
        <taxon>Candidatus Moduliflexota</taxon>
        <taxon>Candidatus Vecturitrichia</taxon>
        <taxon>Candidatus Vecturitrichales</taxon>
        <taxon>Candidatus Vecturitrichaceae</taxon>
        <taxon>Candidatus Vecturithrix</taxon>
    </lineage>
</organism>
<dbReference type="Gene3D" id="3.40.630.20">
    <property type="entry name" value="Peptidase C15, pyroglutamyl peptidase I-like"/>
    <property type="match status" value="1"/>
</dbReference>
<gene>
    <name evidence="9" type="primary">pcp</name>
    <name evidence="11" type="ORF">U27_06544</name>
</gene>
<name>A0A081C4Q4_VECG1</name>
<dbReference type="PRINTS" id="PR00706">
    <property type="entry name" value="PYROGLUPTASE"/>
</dbReference>
<comment type="catalytic activity">
    <reaction evidence="1 9 10">
        <text>Release of an N-terminal pyroglutamyl group from a polypeptide, the second amino acid generally not being Pro.</text>
        <dbReference type="EC" id="3.4.19.3"/>
    </reaction>
</comment>
<dbReference type="InterPro" id="IPR029762">
    <property type="entry name" value="PGP-I_bact-type"/>
</dbReference>
<comment type="function">
    <text evidence="2 9">Removes 5-oxoproline from various penultimate amino acid residues except L-proline.</text>
</comment>
<feature type="active site" evidence="9">
    <location>
        <position position="78"/>
    </location>
</feature>
<dbReference type="PANTHER" id="PTHR23402">
    <property type="entry name" value="PROTEASE FAMILY C15 PYROGLUTAMYL-PEPTIDASE I-RELATED"/>
    <property type="match status" value="1"/>
</dbReference>
<feature type="active site" evidence="9">
    <location>
        <position position="165"/>
    </location>
</feature>
<comment type="similarity">
    <text evidence="4 9">Belongs to the peptidase C15 family.</text>
</comment>
<dbReference type="Proteomes" id="UP000030661">
    <property type="component" value="Unassembled WGS sequence"/>
</dbReference>
<dbReference type="GO" id="GO:0006508">
    <property type="term" value="P:proteolysis"/>
    <property type="evidence" value="ECO:0007669"/>
    <property type="project" value="UniProtKB-KW"/>
</dbReference>
<dbReference type="NCBIfam" id="NF009676">
    <property type="entry name" value="PRK13197.1"/>
    <property type="match status" value="1"/>
</dbReference>
<dbReference type="InterPro" id="IPR033694">
    <property type="entry name" value="PGPEP1_Cys_AS"/>
</dbReference>
<keyword evidence="8 9" id="KW-0788">Thiol protease</keyword>
<dbReference type="InterPro" id="IPR016125">
    <property type="entry name" value="Peptidase_C15-like"/>
</dbReference>
<feature type="active site" evidence="9 10">
    <location>
        <position position="141"/>
    </location>
</feature>
<proteinExistence type="inferred from homology"/>
<evidence type="ECO:0000313" key="11">
    <source>
        <dbReference type="EMBL" id="GAK59559.1"/>
    </source>
</evidence>
<evidence type="ECO:0000256" key="7">
    <source>
        <dbReference type="ARBA" id="ARBA00022801"/>
    </source>
</evidence>
<evidence type="ECO:0000256" key="5">
    <source>
        <dbReference type="ARBA" id="ARBA00022490"/>
    </source>
</evidence>
<dbReference type="PROSITE" id="PS01334">
    <property type="entry name" value="PYRASE_CYS"/>
    <property type="match status" value="1"/>
</dbReference>
<comment type="subunit">
    <text evidence="9">Homotetramer.</text>
</comment>